<proteinExistence type="predicted"/>
<protein>
    <submittedName>
        <fullName evidence="2">Uncharacterized protein</fullName>
    </submittedName>
</protein>
<feature type="compositionally biased region" description="Polar residues" evidence="1">
    <location>
        <begin position="245"/>
        <end position="258"/>
    </location>
</feature>
<feature type="compositionally biased region" description="Basic and acidic residues" evidence="1">
    <location>
        <begin position="1363"/>
        <end position="1372"/>
    </location>
</feature>
<name>A0A0F7UAP4_NEOCL</name>
<feature type="region of interest" description="Disordered" evidence="1">
    <location>
        <begin position="631"/>
        <end position="661"/>
    </location>
</feature>
<sequence length="1379" mass="151821">MEYDINEKHANCLATGLPPYGQASSNGAPLLLSRSYYAFPISNSVVSPALRSLSVSGSYRRPQNRWSACFCGRYIPLFKTTTHLFDRGTDQKRNAVRLWGISNWLVGSNAAPVRLPWPCMIRLHSSKPYQGEGQGDRKKVVMTHSFPLRTTDKVSHLSTAFVLSSSKQRGGGQTEDRGEVSPVLLDNERIPPLCETGPCPGGRGEQPSAEKMYLMKDRLGHVFGDIMKLKLANSSRPLGRHRMPNSRSNEVNGTSETSVRVRPKTERKKKIVLTTSILGHCTPVLNQAPREDALALSDQLVARLVANEVIKTTVTNARSRIAKRSQGGMDTREKLVSCSGAQCLQKTLANGTCAINQRTNGMPMSPFGFYKNLTVAVWMCSFIRHVYSSAEQASPSESNHNPFSPRTSAAERVASRGETAGPEKDTGKQIHSSSSNGRRLSSSSTSSDPSIRRSAIQGEEMRRDYFSRRRVHSRPNFQEHGKNHWSVTVRMGSRAAVGHQRSEVHDYPIKAVTSPVAFTHRMPVRERATTVYLESEELENLPQTETAAPSARRLEASCSCECHVLPRPYRDGMHTGQCAQVERGDCGLLMNTERKTSSEAGSEEGSWRGGLVSADGQDILDVWPKERDPALEKGLSVESRKEHDETCLENREQLDSDESLRESRSTLQYSHQFGIPTSYLVEELRTLNRLASFLTAYRAIHGRLERRTPPLVLASKEAKSVVVRLINGDTWCHSCNRPARKFNSHRASARNQWTKRKDLYHRTDGNFTLLAARQEGPPDSRARLHCQTVTTCFPGTARASAWIVTPFPGINTRVPSVAPRAPDGAETSAVITAQPDGDKSCPPVQDSRKKQRIKSPALSPFPEPNRFQPVRRSNSVEVSVAGARRPTSEWTAEFSREVESGATQAENQLHRSTENISRKEQDHVESVASLLEGSSLETSSSEINLSRVTHRLTALSKEELLSPHCKAVPKDGSGAPGTVRLNVSGATTAETDGQMPTGNVPESTLVRHRPASVSHIHSFDEARTLGPDPQSFINANRGHLTPAVLRKGEIRYAHEVFFSSEWPSSTVDALDFVNLASTSTRAAGMKSRAPTRGAEFPPPLPGNSAATRSVRGPQSRAEAPGSTRSRGAAVTRDFPRARGPPQRSGSDFALNNLWPCPGRLPHSYRGDTVPRTYSPQRGVPGNILCEDRCRLSISGRDTLDSDSSRHSTGGTGSRDSQHRRRLCSLSARSLFDSHPIGNGKLSLHGRSSVSETASLVAGGTARPESSGKNSVGVGSCTELGTLDNRTLDIRYGLREPPRRHLRTTGTERRQSVFERLYSLRKKPLIGAGLSPQMLRADSRVGGAGKQRFSSVSYRKRGSRPRLRRDSHTDQLHRYPTPCR</sequence>
<dbReference type="EMBL" id="LN714480">
    <property type="protein sequence ID" value="CEL65730.1"/>
    <property type="molecule type" value="Genomic_DNA"/>
</dbReference>
<feature type="region of interest" description="Disordered" evidence="1">
    <location>
        <begin position="1339"/>
        <end position="1379"/>
    </location>
</feature>
<reference evidence="2" key="1">
    <citation type="journal article" date="2015" name="PLoS ONE">
        <title>Comprehensive Evaluation of Toxoplasma gondii VEG and Neospora caninum LIV Genomes with Tachyzoite Stage Transcriptome and Proteome Defines Novel Transcript Features.</title>
        <authorList>
            <person name="Ramaprasad A."/>
            <person name="Mourier T."/>
            <person name="Naeem R."/>
            <person name="Malas T.B."/>
            <person name="Moussa E."/>
            <person name="Panigrahi A."/>
            <person name="Vermont S.J."/>
            <person name="Otto T.D."/>
            <person name="Wastling J."/>
            <person name="Pain A."/>
        </authorList>
    </citation>
    <scope>NUCLEOTIDE SEQUENCE</scope>
    <source>
        <strain evidence="2">Liverpool</strain>
    </source>
</reference>
<feature type="region of interest" description="Disordered" evidence="1">
    <location>
        <begin position="392"/>
        <end position="462"/>
    </location>
</feature>
<feature type="region of interest" description="Disordered" evidence="1">
    <location>
        <begin position="1080"/>
        <end position="1152"/>
    </location>
</feature>
<organism evidence="2">
    <name type="scientific">Neospora caninum (strain Liverpool)</name>
    <dbReference type="NCBI Taxonomy" id="572307"/>
    <lineage>
        <taxon>Eukaryota</taxon>
        <taxon>Sar</taxon>
        <taxon>Alveolata</taxon>
        <taxon>Apicomplexa</taxon>
        <taxon>Conoidasida</taxon>
        <taxon>Coccidia</taxon>
        <taxon>Eucoccidiorida</taxon>
        <taxon>Eimeriorina</taxon>
        <taxon>Sarcocystidae</taxon>
        <taxon>Neospora</taxon>
    </lineage>
</organism>
<feature type="compositionally biased region" description="Low complexity" evidence="1">
    <location>
        <begin position="432"/>
        <end position="454"/>
    </location>
</feature>
<feature type="compositionally biased region" description="Basic and acidic residues" evidence="1">
    <location>
        <begin position="908"/>
        <end position="921"/>
    </location>
</feature>
<gene>
    <name evidence="2" type="ORF">BN1204_015650</name>
</gene>
<feature type="compositionally biased region" description="Basic residues" evidence="1">
    <location>
        <begin position="1353"/>
        <end position="1362"/>
    </location>
</feature>
<feature type="region of interest" description="Disordered" evidence="1">
    <location>
        <begin position="1195"/>
        <end position="1219"/>
    </location>
</feature>
<evidence type="ECO:0000256" key="1">
    <source>
        <dbReference type="SAM" id="MobiDB-lite"/>
    </source>
</evidence>
<feature type="compositionally biased region" description="Basic and acidic residues" evidence="1">
    <location>
        <begin position="638"/>
        <end position="661"/>
    </location>
</feature>
<feature type="region of interest" description="Disordered" evidence="1">
    <location>
        <begin position="236"/>
        <end position="266"/>
    </location>
</feature>
<feature type="compositionally biased region" description="Polar residues" evidence="1">
    <location>
        <begin position="392"/>
        <end position="407"/>
    </location>
</feature>
<accession>A0A0F7UAP4</accession>
<evidence type="ECO:0000313" key="2">
    <source>
        <dbReference type="EMBL" id="CEL65730.1"/>
    </source>
</evidence>
<feature type="region of interest" description="Disordered" evidence="1">
    <location>
        <begin position="1254"/>
        <end position="1274"/>
    </location>
</feature>
<feature type="region of interest" description="Disordered" evidence="1">
    <location>
        <begin position="818"/>
        <end position="921"/>
    </location>
</feature>